<dbReference type="InterPro" id="IPR012338">
    <property type="entry name" value="Beta-lactam/transpept-like"/>
</dbReference>
<evidence type="ECO:0000313" key="3">
    <source>
        <dbReference type="Proteomes" id="UP000578819"/>
    </source>
</evidence>
<dbReference type="Pfam" id="PF00144">
    <property type="entry name" value="Beta-lactamase"/>
    <property type="match status" value="1"/>
</dbReference>
<comment type="caution">
    <text evidence="2">The sequence shown here is derived from an EMBL/GenBank/DDBJ whole genome shotgun (WGS) entry which is preliminary data.</text>
</comment>
<name>A0A7W7SW91_9ACTN</name>
<feature type="domain" description="Beta-lactamase-related" evidence="1">
    <location>
        <begin position="23"/>
        <end position="387"/>
    </location>
</feature>
<dbReference type="InterPro" id="IPR001466">
    <property type="entry name" value="Beta-lactam-related"/>
</dbReference>
<dbReference type="InterPro" id="IPR052907">
    <property type="entry name" value="Beta-lactamase/esterase"/>
</dbReference>
<reference evidence="2 3" key="1">
    <citation type="submission" date="2020-08" db="EMBL/GenBank/DDBJ databases">
        <title>Sequencing the genomes of 1000 actinobacteria strains.</title>
        <authorList>
            <person name="Klenk H.-P."/>
        </authorList>
    </citation>
    <scope>NUCLEOTIDE SEQUENCE [LARGE SCALE GENOMIC DNA]</scope>
    <source>
        <strain evidence="2 3">DSM 45886</strain>
    </source>
</reference>
<dbReference type="Gene3D" id="3.40.710.10">
    <property type="entry name" value="DD-peptidase/beta-lactamase superfamily"/>
    <property type="match status" value="1"/>
</dbReference>
<dbReference type="RefSeq" id="WP_184537472.1">
    <property type="nucleotide sequence ID" value="NZ_JACHJW010000001.1"/>
</dbReference>
<protein>
    <submittedName>
        <fullName evidence="2">CubicO group peptidase (Beta-lactamase class C family)</fullName>
    </submittedName>
</protein>
<accession>A0A7W7SW91</accession>
<proteinExistence type="predicted"/>
<organism evidence="2 3">
    <name type="scientific">Micromonospora polyrhachis</name>
    <dbReference type="NCBI Taxonomy" id="1282883"/>
    <lineage>
        <taxon>Bacteria</taxon>
        <taxon>Bacillati</taxon>
        <taxon>Actinomycetota</taxon>
        <taxon>Actinomycetes</taxon>
        <taxon>Micromonosporales</taxon>
        <taxon>Micromonosporaceae</taxon>
        <taxon>Micromonospora</taxon>
    </lineage>
</organism>
<evidence type="ECO:0000259" key="1">
    <source>
        <dbReference type="Pfam" id="PF00144"/>
    </source>
</evidence>
<evidence type="ECO:0000313" key="2">
    <source>
        <dbReference type="EMBL" id="MBB4961736.1"/>
    </source>
</evidence>
<keyword evidence="3" id="KW-1185">Reference proteome</keyword>
<sequence length="408" mass="43421">MSVVSGSVAPGYEPVREAFLANFETRSEIGAALSVYRHGQEVVRLWGGLADPTTGRAWREDTLQVIFSTTKSVPAACAHLLAQRGQLDLDAPVAEYWPEFAAAGKGHIPVRWLLSHQAGLPVLDRPIPLEQALAWEPMVAALAAQTPVWEPGTAHGYHGLTYGWLVGEVVRRVSGRSLGTYFADEIAKPLGLDFWIGLPATEAHRVARLVEQPVTPPTAAAEAEPEAVRAATQEAVPEAVPEAMPEAMREILAAYTDPTSLVLRSMAVTDPPLDLTDPRTWSAEIPAVNGICTASSLARFYAGLIGEVDGVRILDATTLATATREQASGVDRVLMVPTRPGLGFGLPLPEQPWWSPTAFGFPGHGGSLGYADPAEGIAFGYVMNGLRVTMGPDPRTTGLISAIRSVGS</sequence>
<gene>
    <name evidence="2" type="ORF">FHR38_005469</name>
</gene>
<dbReference type="PANTHER" id="PTHR43319:SF3">
    <property type="entry name" value="BETA-LACTAMASE-RELATED DOMAIN-CONTAINING PROTEIN"/>
    <property type="match status" value="1"/>
</dbReference>
<dbReference type="SUPFAM" id="SSF56601">
    <property type="entry name" value="beta-lactamase/transpeptidase-like"/>
    <property type="match status" value="1"/>
</dbReference>
<dbReference type="PANTHER" id="PTHR43319">
    <property type="entry name" value="BETA-LACTAMASE-RELATED"/>
    <property type="match status" value="1"/>
</dbReference>
<dbReference type="AlphaFoldDB" id="A0A7W7SW91"/>
<dbReference type="EMBL" id="JACHJW010000001">
    <property type="protein sequence ID" value="MBB4961736.1"/>
    <property type="molecule type" value="Genomic_DNA"/>
</dbReference>
<dbReference type="Proteomes" id="UP000578819">
    <property type="component" value="Unassembled WGS sequence"/>
</dbReference>